<reference evidence="1" key="1">
    <citation type="submission" date="2020-05" db="EMBL/GenBank/DDBJ databases">
        <authorList>
            <person name="Chiriac C."/>
            <person name="Salcher M."/>
            <person name="Ghai R."/>
            <person name="Kavagutti S V."/>
        </authorList>
    </citation>
    <scope>NUCLEOTIDE SEQUENCE</scope>
</reference>
<proteinExistence type="predicted"/>
<name>A0A6J6FRD6_9ZZZZ</name>
<protein>
    <submittedName>
        <fullName evidence="1">Unannotated protein</fullName>
    </submittedName>
</protein>
<dbReference type="AlphaFoldDB" id="A0A6J6FRD6"/>
<accession>A0A6J6FRD6</accession>
<dbReference type="EMBL" id="CAEZTS010000165">
    <property type="protein sequence ID" value="CAB4589513.1"/>
    <property type="molecule type" value="Genomic_DNA"/>
</dbReference>
<gene>
    <name evidence="1" type="ORF">UFOPK1722_01563</name>
</gene>
<sequence>MADSDREEQAHSDALTEEWSFAWWDRSISSGGYTSYRLRRGATSWYCWGWWRHGRPLMHVVEFDIPRRADPMIAKAEAMWAEYTCESPMEQWTIGNETHAVELDDPEEALGRVRGTLVPMASDLEWYATDPVRPIADGYRQRGVLLGDVETVDGPVEIAECAAVRTHRWSTGTLSVDPFDVVLAHLEARMPFRFPDGSVLDLVATPDGWARRS</sequence>
<evidence type="ECO:0000313" key="1">
    <source>
        <dbReference type="EMBL" id="CAB4589513.1"/>
    </source>
</evidence>
<organism evidence="1">
    <name type="scientific">freshwater metagenome</name>
    <dbReference type="NCBI Taxonomy" id="449393"/>
    <lineage>
        <taxon>unclassified sequences</taxon>
        <taxon>metagenomes</taxon>
        <taxon>ecological metagenomes</taxon>
    </lineage>
</organism>